<dbReference type="OrthoDB" id="3247214at2759"/>
<protein>
    <submittedName>
        <fullName evidence="2">Uncharacterized protein</fullName>
    </submittedName>
</protein>
<keyword evidence="3" id="KW-1185">Reference proteome</keyword>
<name>A0A0C2WXL4_AMAMK</name>
<evidence type="ECO:0000313" key="3">
    <source>
        <dbReference type="Proteomes" id="UP000054549"/>
    </source>
</evidence>
<accession>A0A0C2WXL4</accession>
<dbReference type="AlphaFoldDB" id="A0A0C2WXL4"/>
<dbReference type="EMBL" id="KN818288">
    <property type="protein sequence ID" value="KIL61128.1"/>
    <property type="molecule type" value="Genomic_DNA"/>
</dbReference>
<proteinExistence type="predicted"/>
<dbReference type="HOGENOM" id="CLU_2454248_0_0_1"/>
<evidence type="ECO:0000256" key="1">
    <source>
        <dbReference type="SAM" id="Phobius"/>
    </source>
</evidence>
<dbReference type="Proteomes" id="UP000054549">
    <property type="component" value="Unassembled WGS sequence"/>
</dbReference>
<keyword evidence="1" id="KW-1133">Transmembrane helix</keyword>
<feature type="transmembrane region" description="Helical" evidence="1">
    <location>
        <begin position="49"/>
        <end position="70"/>
    </location>
</feature>
<organism evidence="2 3">
    <name type="scientific">Amanita muscaria (strain Koide BX008)</name>
    <dbReference type="NCBI Taxonomy" id="946122"/>
    <lineage>
        <taxon>Eukaryota</taxon>
        <taxon>Fungi</taxon>
        <taxon>Dikarya</taxon>
        <taxon>Basidiomycota</taxon>
        <taxon>Agaricomycotina</taxon>
        <taxon>Agaricomycetes</taxon>
        <taxon>Agaricomycetidae</taxon>
        <taxon>Agaricales</taxon>
        <taxon>Pluteineae</taxon>
        <taxon>Amanitaceae</taxon>
        <taxon>Amanita</taxon>
    </lineage>
</organism>
<gene>
    <name evidence="2" type="ORF">M378DRAFT_866535</name>
</gene>
<dbReference type="STRING" id="946122.A0A0C2WXL4"/>
<keyword evidence="1" id="KW-0472">Membrane</keyword>
<evidence type="ECO:0000313" key="2">
    <source>
        <dbReference type="EMBL" id="KIL61128.1"/>
    </source>
</evidence>
<keyword evidence="1" id="KW-0812">Transmembrane</keyword>
<sequence length="89" mass="9721">MGFHKLSRSRPSSYSPACDPYLVRAWPYLGYLGGLLSWSWGTIRTYDEGYGIILTATCLLPMALIPSIWVPPDWPGSPSSGTSVNLSSP</sequence>
<reference evidence="2 3" key="1">
    <citation type="submission" date="2014-04" db="EMBL/GenBank/DDBJ databases">
        <title>Evolutionary Origins and Diversification of the Mycorrhizal Mutualists.</title>
        <authorList>
            <consortium name="DOE Joint Genome Institute"/>
            <consortium name="Mycorrhizal Genomics Consortium"/>
            <person name="Kohler A."/>
            <person name="Kuo A."/>
            <person name="Nagy L.G."/>
            <person name="Floudas D."/>
            <person name="Copeland A."/>
            <person name="Barry K.W."/>
            <person name="Cichocki N."/>
            <person name="Veneault-Fourrey C."/>
            <person name="LaButti K."/>
            <person name="Lindquist E.A."/>
            <person name="Lipzen A."/>
            <person name="Lundell T."/>
            <person name="Morin E."/>
            <person name="Murat C."/>
            <person name="Riley R."/>
            <person name="Ohm R."/>
            <person name="Sun H."/>
            <person name="Tunlid A."/>
            <person name="Henrissat B."/>
            <person name="Grigoriev I.V."/>
            <person name="Hibbett D.S."/>
            <person name="Martin F."/>
        </authorList>
    </citation>
    <scope>NUCLEOTIDE SEQUENCE [LARGE SCALE GENOMIC DNA]</scope>
    <source>
        <strain evidence="2 3">Koide BX008</strain>
    </source>
</reference>
<feature type="transmembrane region" description="Helical" evidence="1">
    <location>
        <begin position="21"/>
        <end position="43"/>
    </location>
</feature>
<dbReference type="InParanoid" id="A0A0C2WXL4"/>